<feature type="transmembrane region" description="Helical" evidence="1">
    <location>
        <begin position="55"/>
        <end position="78"/>
    </location>
</feature>
<dbReference type="EMBL" id="JACHOO010000002">
    <property type="protein sequence ID" value="MBB5751767.1"/>
    <property type="molecule type" value="Genomic_DNA"/>
</dbReference>
<reference evidence="2 3" key="1">
    <citation type="submission" date="2020-08" db="EMBL/GenBank/DDBJ databases">
        <title>Genomic Encyclopedia of Type Strains, Phase IV (KMG-IV): sequencing the most valuable type-strain genomes for metagenomic binning, comparative biology and taxonomic classification.</title>
        <authorList>
            <person name="Goeker M."/>
        </authorList>
    </citation>
    <scope>NUCLEOTIDE SEQUENCE [LARGE SCALE GENOMIC DNA]</scope>
    <source>
        <strain evidence="2 3">DSM 16268</strain>
    </source>
</reference>
<evidence type="ECO:0000313" key="3">
    <source>
        <dbReference type="Proteomes" id="UP000523821"/>
    </source>
</evidence>
<keyword evidence="1" id="KW-0812">Transmembrane</keyword>
<gene>
    <name evidence="2" type="ORF">GGQ63_000819</name>
</gene>
<organism evidence="2 3">
    <name type="scientific">Prosthecomicrobium pneumaticum</name>
    <dbReference type="NCBI Taxonomy" id="81895"/>
    <lineage>
        <taxon>Bacteria</taxon>
        <taxon>Pseudomonadati</taxon>
        <taxon>Pseudomonadota</taxon>
        <taxon>Alphaproteobacteria</taxon>
        <taxon>Hyphomicrobiales</taxon>
        <taxon>Kaistiaceae</taxon>
        <taxon>Prosthecomicrobium</taxon>
    </lineage>
</organism>
<sequence length="129" mass="13997">MAHSAVAVLLAFLLLQTKHLIFDFLVQTRYQVTNKGRYGHPGGIVHSGLHALGSLAVFVALPVGLPLAAAVIVGEFLVHYHIDWLKDGVVRRAGWTVADARYWQALGLDQFAHQITYIAMVAVLVAGSV</sequence>
<dbReference type="RefSeq" id="WP_246429613.1">
    <property type="nucleotide sequence ID" value="NZ_JACHOO010000002.1"/>
</dbReference>
<proteinExistence type="predicted"/>
<keyword evidence="1" id="KW-1133">Transmembrane helix</keyword>
<dbReference type="Proteomes" id="UP000523821">
    <property type="component" value="Unassembled WGS sequence"/>
</dbReference>
<dbReference type="AlphaFoldDB" id="A0A7W9FJJ1"/>
<keyword evidence="1" id="KW-0472">Membrane</keyword>
<protein>
    <recommendedName>
        <fullName evidence="4">DUF3307 domain-containing protein</fullName>
    </recommendedName>
</protein>
<keyword evidence="3" id="KW-1185">Reference proteome</keyword>
<dbReference type="Pfam" id="PF11750">
    <property type="entry name" value="DUF3307"/>
    <property type="match status" value="1"/>
</dbReference>
<evidence type="ECO:0008006" key="4">
    <source>
        <dbReference type="Google" id="ProtNLM"/>
    </source>
</evidence>
<evidence type="ECO:0000256" key="1">
    <source>
        <dbReference type="SAM" id="Phobius"/>
    </source>
</evidence>
<accession>A0A7W9FJJ1</accession>
<comment type="caution">
    <text evidence="2">The sequence shown here is derived from an EMBL/GenBank/DDBJ whole genome shotgun (WGS) entry which is preliminary data.</text>
</comment>
<dbReference type="InterPro" id="IPR021737">
    <property type="entry name" value="Phage_phiKZ_Orf197"/>
</dbReference>
<evidence type="ECO:0000313" key="2">
    <source>
        <dbReference type="EMBL" id="MBB5751767.1"/>
    </source>
</evidence>
<name>A0A7W9FJJ1_9HYPH</name>